<dbReference type="PANTHER" id="PTHR43840">
    <property type="entry name" value="MITOCHONDRIAL METAL TRANSPORTER 1-RELATED"/>
    <property type="match status" value="1"/>
</dbReference>
<evidence type="ECO:0000256" key="2">
    <source>
        <dbReference type="ARBA" id="ARBA00022448"/>
    </source>
</evidence>
<feature type="transmembrane region" description="Helical" evidence="6">
    <location>
        <begin position="164"/>
        <end position="184"/>
    </location>
</feature>
<dbReference type="GO" id="GO:0006882">
    <property type="term" value="P:intracellular zinc ion homeostasis"/>
    <property type="evidence" value="ECO:0007669"/>
    <property type="project" value="TreeGrafter"/>
</dbReference>
<dbReference type="PANTHER" id="PTHR43840:SF15">
    <property type="entry name" value="MITOCHONDRIAL METAL TRANSPORTER 1-RELATED"/>
    <property type="match status" value="1"/>
</dbReference>
<dbReference type="Proteomes" id="UP000237819">
    <property type="component" value="Unassembled WGS sequence"/>
</dbReference>
<keyword evidence="3 6" id="KW-0812">Transmembrane</keyword>
<gene>
    <name evidence="8" type="ORF">C5Y93_07725</name>
</gene>
<organism evidence="8 9">
    <name type="scientific">Blastopirellula marina</name>
    <dbReference type="NCBI Taxonomy" id="124"/>
    <lineage>
        <taxon>Bacteria</taxon>
        <taxon>Pseudomonadati</taxon>
        <taxon>Planctomycetota</taxon>
        <taxon>Planctomycetia</taxon>
        <taxon>Pirellulales</taxon>
        <taxon>Pirellulaceae</taxon>
        <taxon>Blastopirellula</taxon>
    </lineage>
</organism>
<dbReference type="Gene3D" id="1.20.1510.10">
    <property type="entry name" value="Cation efflux protein transmembrane domain"/>
    <property type="match status" value="1"/>
</dbReference>
<evidence type="ECO:0000256" key="1">
    <source>
        <dbReference type="ARBA" id="ARBA00004141"/>
    </source>
</evidence>
<sequence length="316" mass="33594">MPSPESHLSIEQRSLQLGKWGNLVMGVSGIAGAYASHSDALLVDGLYSGVNFFSAMIAARISLSIQSPADARYPLGYEAYEAIYVKYRALVLLGILSYAVFGAVSKIITYATGGEVPDLNFGPIILYMVAMVALCFGLAWWHYWNWRRTGSQSVLLSTEAKASVVDGIISAGAGGGLVGSLLLRGTFLEFIVPVSDSIVVILMCGCIVWQPLRIFLDALHEIAGGTAADEICAKTSSLVEAATAGHAVEILAVTTTKLGRTYFVIAYLNPKTPVAAAEVDHFRQQLETNCQKTLGPAKTEVIITAQAPYATPKAAG</sequence>
<keyword evidence="2" id="KW-0813">Transport</keyword>
<protein>
    <recommendedName>
        <fullName evidence="7">Cation efflux protein transmembrane domain-containing protein</fullName>
    </recommendedName>
</protein>
<dbReference type="GO" id="GO:0015341">
    <property type="term" value="F:zinc efflux antiporter activity"/>
    <property type="evidence" value="ECO:0007669"/>
    <property type="project" value="TreeGrafter"/>
</dbReference>
<dbReference type="InterPro" id="IPR050291">
    <property type="entry name" value="CDF_Transporter"/>
</dbReference>
<reference evidence="8 9" key="1">
    <citation type="submission" date="2018-02" db="EMBL/GenBank/DDBJ databases">
        <title>Comparative genomes isolates from brazilian mangrove.</title>
        <authorList>
            <person name="Araujo J.E."/>
            <person name="Taketani R.G."/>
            <person name="Silva M.C.P."/>
            <person name="Loureco M.V."/>
            <person name="Andreote F.D."/>
        </authorList>
    </citation>
    <scope>NUCLEOTIDE SEQUENCE [LARGE SCALE GENOMIC DNA]</scope>
    <source>
        <strain evidence="8 9">Nap-Phe MGV</strain>
    </source>
</reference>
<feature type="transmembrane region" description="Helical" evidence="6">
    <location>
        <begin position="90"/>
        <end position="112"/>
    </location>
</feature>
<evidence type="ECO:0000256" key="5">
    <source>
        <dbReference type="ARBA" id="ARBA00023136"/>
    </source>
</evidence>
<comment type="subcellular location">
    <subcellularLocation>
        <location evidence="1">Membrane</location>
        <topology evidence="1">Multi-pass membrane protein</topology>
    </subcellularLocation>
</comment>
<evidence type="ECO:0000256" key="3">
    <source>
        <dbReference type="ARBA" id="ARBA00022692"/>
    </source>
</evidence>
<accession>A0A2S8GRR4</accession>
<dbReference type="InterPro" id="IPR058533">
    <property type="entry name" value="Cation_efflux_TM"/>
</dbReference>
<keyword evidence="4 6" id="KW-1133">Transmembrane helix</keyword>
<feature type="transmembrane region" description="Helical" evidence="6">
    <location>
        <begin position="49"/>
        <end position="69"/>
    </location>
</feature>
<evidence type="ECO:0000313" key="8">
    <source>
        <dbReference type="EMBL" id="PQO46714.1"/>
    </source>
</evidence>
<name>A0A2S8GRR4_9BACT</name>
<keyword evidence="5 6" id="KW-0472">Membrane</keyword>
<dbReference type="GO" id="GO:0005886">
    <property type="term" value="C:plasma membrane"/>
    <property type="evidence" value="ECO:0007669"/>
    <property type="project" value="TreeGrafter"/>
</dbReference>
<feature type="domain" description="Cation efflux protein transmembrane" evidence="7">
    <location>
        <begin position="20"/>
        <end position="221"/>
    </location>
</feature>
<dbReference type="AlphaFoldDB" id="A0A2S8GRR4"/>
<evidence type="ECO:0000259" key="7">
    <source>
        <dbReference type="Pfam" id="PF01545"/>
    </source>
</evidence>
<proteinExistence type="predicted"/>
<feature type="transmembrane region" description="Helical" evidence="6">
    <location>
        <begin position="190"/>
        <end position="209"/>
    </location>
</feature>
<evidence type="ECO:0000256" key="6">
    <source>
        <dbReference type="SAM" id="Phobius"/>
    </source>
</evidence>
<comment type="caution">
    <text evidence="8">The sequence shown here is derived from an EMBL/GenBank/DDBJ whole genome shotgun (WGS) entry which is preliminary data.</text>
</comment>
<dbReference type="GO" id="GO:0015093">
    <property type="term" value="F:ferrous iron transmembrane transporter activity"/>
    <property type="evidence" value="ECO:0007669"/>
    <property type="project" value="TreeGrafter"/>
</dbReference>
<dbReference type="SUPFAM" id="SSF161111">
    <property type="entry name" value="Cation efflux protein transmembrane domain-like"/>
    <property type="match status" value="1"/>
</dbReference>
<evidence type="ECO:0000256" key="4">
    <source>
        <dbReference type="ARBA" id="ARBA00022989"/>
    </source>
</evidence>
<dbReference type="InterPro" id="IPR027469">
    <property type="entry name" value="Cation_efflux_TMD_sf"/>
</dbReference>
<dbReference type="Pfam" id="PF01545">
    <property type="entry name" value="Cation_efflux"/>
    <property type="match status" value="1"/>
</dbReference>
<dbReference type="GO" id="GO:0015086">
    <property type="term" value="F:cadmium ion transmembrane transporter activity"/>
    <property type="evidence" value="ECO:0007669"/>
    <property type="project" value="TreeGrafter"/>
</dbReference>
<evidence type="ECO:0000313" key="9">
    <source>
        <dbReference type="Proteomes" id="UP000237819"/>
    </source>
</evidence>
<feature type="transmembrane region" description="Helical" evidence="6">
    <location>
        <begin position="124"/>
        <end position="143"/>
    </location>
</feature>
<dbReference type="EMBL" id="PUHZ01000008">
    <property type="protein sequence ID" value="PQO46714.1"/>
    <property type="molecule type" value="Genomic_DNA"/>
</dbReference>